<organism evidence="1 2">
    <name type="scientific">Cryptosporangium japonicum</name>
    <dbReference type="NCBI Taxonomy" id="80872"/>
    <lineage>
        <taxon>Bacteria</taxon>
        <taxon>Bacillati</taxon>
        <taxon>Actinomycetota</taxon>
        <taxon>Actinomycetes</taxon>
        <taxon>Cryptosporangiales</taxon>
        <taxon>Cryptosporangiaceae</taxon>
        <taxon>Cryptosporangium</taxon>
    </lineage>
</organism>
<comment type="caution">
    <text evidence="1">The sequence shown here is derived from an EMBL/GenBank/DDBJ whole genome shotgun (WGS) entry which is preliminary data.</text>
</comment>
<dbReference type="Proteomes" id="UP001500967">
    <property type="component" value="Unassembled WGS sequence"/>
</dbReference>
<gene>
    <name evidence="1" type="ORF">GCM10009539_54630</name>
</gene>
<protein>
    <submittedName>
        <fullName evidence="1">Uncharacterized protein</fullName>
    </submittedName>
</protein>
<proteinExistence type="predicted"/>
<name>A0ABN0UUK6_9ACTN</name>
<dbReference type="EMBL" id="BAAAGX010000021">
    <property type="protein sequence ID" value="GAA0261989.1"/>
    <property type="molecule type" value="Genomic_DNA"/>
</dbReference>
<accession>A0ABN0UUK6</accession>
<sequence length="139" mass="13100">MSAAESSVSGAAAACPVAGAVPDAEGFGTDSGEDGARSVDVGFAARVAESLGTGAASAGGVEASGSIVTKGTVAVGLVVRTSASGTVASGLGTDAALSTPAELGVVPEVMAPDGRGRVGGRASSDRTYSGVLSGLLFLR</sequence>
<keyword evidence="2" id="KW-1185">Reference proteome</keyword>
<evidence type="ECO:0000313" key="2">
    <source>
        <dbReference type="Proteomes" id="UP001500967"/>
    </source>
</evidence>
<reference evidence="1 2" key="1">
    <citation type="journal article" date="2019" name="Int. J. Syst. Evol. Microbiol.">
        <title>The Global Catalogue of Microorganisms (GCM) 10K type strain sequencing project: providing services to taxonomists for standard genome sequencing and annotation.</title>
        <authorList>
            <consortium name="The Broad Institute Genomics Platform"/>
            <consortium name="The Broad Institute Genome Sequencing Center for Infectious Disease"/>
            <person name="Wu L."/>
            <person name="Ma J."/>
        </authorList>
    </citation>
    <scope>NUCLEOTIDE SEQUENCE [LARGE SCALE GENOMIC DNA]</scope>
    <source>
        <strain evidence="1 2">JCM 10425</strain>
    </source>
</reference>
<evidence type="ECO:0000313" key="1">
    <source>
        <dbReference type="EMBL" id="GAA0261989.1"/>
    </source>
</evidence>